<keyword evidence="1" id="KW-0472">Membrane</keyword>
<proteinExistence type="predicted"/>
<dbReference type="InterPro" id="IPR007404">
    <property type="entry name" value="YdjM-like"/>
</dbReference>
<keyword evidence="1" id="KW-0812">Transmembrane</keyword>
<evidence type="ECO:0000313" key="2">
    <source>
        <dbReference type="EMBL" id="KYH24924.1"/>
    </source>
</evidence>
<comment type="caution">
    <text evidence="2">The sequence shown here is derived from an EMBL/GenBank/DDBJ whole genome shotgun (WGS) entry which is preliminary data.</text>
</comment>
<evidence type="ECO:0000256" key="1">
    <source>
        <dbReference type="SAM" id="Phobius"/>
    </source>
</evidence>
<reference evidence="2 3" key="1">
    <citation type="submission" date="2016-02" db="EMBL/GenBank/DDBJ databases">
        <title>Genome sequence of Halalkalicoccus paucihalophilus DSM 24557.</title>
        <authorList>
            <person name="Poehlein A."/>
            <person name="Daniel R."/>
        </authorList>
    </citation>
    <scope>NUCLEOTIDE SEQUENCE [LARGE SCALE GENOMIC DNA]</scope>
    <source>
        <strain evidence="2 3">DSM 24557</strain>
    </source>
</reference>
<protein>
    <recommendedName>
        <fullName evidence="4">LexA-binding, inner membrane-associated hydrolase</fullName>
    </recommendedName>
</protein>
<feature type="transmembrane region" description="Helical" evidence="1">
    <location>
        <begin position="146"/>
        <end position="163"/>
    </location>
</feature>
<sequence>MWPWGHAAVGYLFYAAYTRLRYDRPPDGPAMVLLLVGTQLPDLIDKPLAWTLPVLPSGRSLGHSLLFLVPLVLVAAVAVRDRDSEWATALAIGALSHAVVDVLPALTRGEFAYTTSLVWPLLPPPPYNEQGRTILGHFLSLEPTPMVAFELVLALGVVVVWWRQGRPGLRTMRDGVVETWDRV</sequence>
<keyword evidence="3" id="KW-1185">Reference proteome</keyword>
<keyword evidence="1" id="KW-1133">Transmembrane helix</keyword>
<dbReference type="AlphaFoldDB" id="A0A151ABF5"/>
<gene>
    <name evidence="2" type="ORF">HAPAU_30160</name>
</gene>
<feature type="transmembrane region" description="Helical" evidence="1">
    <location>
        <begin position="86"/>
        <end position="106"/>
    </location>
</feature>
<dbReference type="RefSeq" id="WP_066384151.1">
    <property type="nucleotide sequence ID" value="NZ_LTAZ01000011.1"/>
</dbReference>
<dbReference type="EMBL" id="LTAZ01000011">
    <property type="protein sequence ID" value="KYH24924.1"/>
    <property type="molecule type" value="Genomic_DNA"/>
</dbReference>
<feature type="transmembrane region" description="Helical" evidence="1">
    <location>
        <begin position="60"/>
        <end position="79"/>
    </location>
</feature>
<dbReference type="OrthoDB" id="206308at2157"/>
<evidence type="ECO:0008006" key="4">
    <source>
        <dbReference type="Google" id="ProtNLM"/>
    </source>
</evidence>
<accession>A0A151ABF5</accession>
<dbReference type="Proteomes" id="UP000075321">
    <property type="component" value="Unassembled WGS sequence"/>
</dbReference>
<dbReference type="Pfam" id="PF04307">
    <property type="entry name" value="YdjM"/>
    <property type="match status" value="1"/>
</dbReference>
<dbReference type="PATRIC" id="fig|1008153.3.peg.3122"/>
<name>A0A151ABF5_9EURY</name>
<organism evidence="2 3">
    <name type="scientific">Halalkalicoccus paucihalophilus</name>
    <dbReference type="NCBI Taxonomy" id="1008153"/>
    <lineage>
        <taxon>Archaea</taxon>
        <taxon>Methanobacteriati</taxon>
        <taxon>Methanobacteriota</taxon>
        <taxon>Stenosarchaea group</taxon>
        <taxon>Halobacteria</taxon>
        <taxon>Halobacteriales</taxon>
        <taxon>Halococcaceae</taxon>
        <taxon>Halalkalicoccus</taxon>
    </lineage>
</organism>
<evidence type="ECO:0000313" key="3">
    <source>
        <dbReference type="Proteomes" id="UP000075321"/>
    </source>
</evidence>